<reference evidence="4 5" key="2">
    <citation type="journal article" date="2010" name="Stand. Genomic Sci.">
        <title>Complete genome sequence of Desulfohalobium retbaense type strain (HR(100)).</title>
        <authorList>
            <person name="Spring S."/>
            <person name="Nolan M."/>
            <person name="Lapidus A."/>
            <person name="Glavina Del Rio T."/>
            <person name="Copeland A."/>
            <person name="Tice H."/>
            <person name="Cheng J.F."/>
            <person name="Lucas S."/>
            <person name="Land M."/>
            <person name="Chen F."/>
            <person name="Bruce D."/>
            <person name="Goodwin L."/>
            <person name="Pitluck S."/>
            <person name="Ivanova N."/>
            <person name="Mavromatis K."/>
            <person name="Mikhailova N."/>
            <person name="Pati A."/>
            <person name="Chen A."/>
            <person name="Palaniappan K."/>
            <person name="Hauser L."/>
            <person name="Chang Y.J."/>
            <person name="Jeffries C.D."/>
            <person name="Munk C."/>
            <person name="Kiss H."/>
            <person name="Chain P."/>
            <person name="Han C."/>
            <person name="Brettin T."/>
            <person name="Detter J.C."/>
            <person name="Schuler E."/>
            <person name="Goker M."/>
            <person name="Rohde M."/>
            <person name="Bristow J."/>
            <person name="Eisen J.A."/>
            <person name="Markowitz V."/>
            <person name="Hugenholtz P."/>
            <person name="Kyrpides N.C."/>
            <person name="Klenk H.P."/>
        </authorList>
    </citation>
    <scope>NUCLEOTIDE SEQUENCE [LARGE SCALE GENOMIC DNA]</scope>
    <source>
        <strain evidence="4 5">DSM 5692</strain>
    </source>
</reference>
<dbReference type="AlphaFoldDB" id="C8WZ65"/>
<dbReference type="PANTHER" id="PTHR36306">
    <property type="entry name" value="ALPHA-AMYLASE-RELATED-RELATED"/>
    <property type="match status" value="1"/>
</dbReference>
<feature type="domain" description="Glycoside hydrolase family 57 N-terminal" evidence="3">
    <location>
        <begin position="42"/>
        <end position="307"/>
    </location>
</feature>
<dbReference type="GO" id="GO:0005975">
    <property type="term" value="P:carbohydrate metabolic process"/>
    <property type="evidence" value="ECO:0007669"/>
    <property type="project" value="InterPro"/>
</dbReference>
<keyword evidence="5" id="KW-1185">Reference proteome</keyword>
<dbReference type="InterPro" id="IPR004300">
    <property type="entry name" value="Glyco_hydro_57_N"/>
</dbReference>
<evidence type="ECO:0000256" key="1">
    <source>
        <dbReference type="ARBA" id="ARBA00006821"/>
    </source>
</evidence>
<reference evidence="5" key="1">
    <citation type="submission" date="2009-09" db="EMBL/GenBank/DDBJ databases">
        <title>The complete chromosome of Desulfohalobium retbaense DSM 5692.</title>
        <authorList>
            <consortium name="US DOE Joint Genome Institute (JGI-PGF)"/>
            <person name="Lucas S."/>
            <person name="Copeland A."/>
            <person name="Lapidus A."/>
            <person name="Glavina del Rio T."/>
            <person name="Dalin E."/>
            <person name="Tice H."/>
            <person name="Bruce D."/>
            <person name="Goodwin L."/>
            <person name="Pitluck S."/>
            <person name="Kyrpides N."/>
            <person name="Mavromatis K."/>
            <person name="Ivanova N."/>
            <person name="Mikhailova N."/>
            <person name="Munk A.C."/>
            <person name="Brettin T."/>
            <person name="Detter J.C."/>
            <person name="Han C."/>
            <person name="Tapia R."/>
            <person name="Larimer F."/>
            <person name="Land M."/>
            <person name="Hauser L."/>
            <person name="Markowitz V."/>
            <person name="Cheng J.-F."/>
            <person name="Hugenholtz P."/>
            <person name="Woyke T."/>
            <person name="Wu D."/>
            <person name="Spring S."/>
            <person name="Klenk H.-P."/>
            <person name="Eisen J.A."/>
        </authorList>
    </citation>
    <scope>NUCLEOTIDE SEQUENCE [LARGE SCALE GENOMIC DNA]</scope>
    <source>
        <strain evidence="5">DSM 5692</strain>
    </source>
</reference>
<dbReference type="eggNOG" id="COG1449">
    <property type="taxonomic scope" value="Bacteria"/>
</dbReference>
<dbReference type="Pfam" id="PF12055">
    <property type="entry name" value="DUF3536"/>
    <property type="match status" value="1"/>
</dbReference>
<evidence type="ECO:0000313" key="4">
    <source>
        <dbReference type="EMBL" id="ACV67340.1"/>
    </source>
</evidence>
<gene>
    <name evidence="4" type="ordered locus">Dret_0038</name>
</gene>
<organism evidence="4 5">
    <name type="scientific">Desulfohalobium retbaense (strain ATCC 49708 / DSM 5692 / JCM 16813 / HR100)</name>
    <dbReference type="NCBI Taxonomy" id="485915"/>
    <lineage>
        <taxon>Bacteria</taxon>
        <taxon>Pseudomonadati</taxon>
        <taxon>Thermodesulfobacteriota</taxon>
        <taxon>Desulfovibrionia</taxon>
        <taxon>Desulfovibrionales</taxon>
        <taxon>Desulfohalobiaceae</taxon>
        <taxon>Desulfohalobium</taxon>
    </lineage>
</organism>
<dbReference type="InterPro" id="IPR011330">
    <property type="entry name" value="Glyco_hydro/deAcase_b/a-brl"/>
</dbReference>
<dbReference type="STRING" id="485915.Dret_0038"/>
<name>C8WZ65_DESRD</name>
<dbReference type="GO" id="GO:0016787">
    <property type="term" value="F:hydrolase activity"/>
    <property type="evidence" value="ECO:0007669"/>
    <property type="project" value="UniProtKB-KW"/>
</dbReference>
<dbReference type="PANTHER" id="PTHR36306:SF3">
    <property type="entry name" value="GLYCOSIDE HYDROLASE FAMILY 57"/>
    <property type="match status" value="1"/>
</dbReference>
<dbReference type="KEGG" id="drt:Dret_0038"/>
<accession>C8WZ65</accession>
<comment type="similarity">
    <text evidence="1">Belongs to the glycosyl hydrolase 57 family.</text>
</comment>
<dbReference type="OrthoDB" id="9757977at2"/>
<dbReference type="HOGENOM" id="CLU_018719_0_0_7"/>
<dbReference type="CAZy" id="GH57">
    <property type="family name" value="Glycoside Hydrolase Family 57"/>
</dbReference>
<dbReference type="InterPro" id="IPR052046">
    <property type="entry name" value="GH57_Enzymes"/>
</dbReference>
<dbReference type="CDD" id="cd10797">
    <property type="entry name" value="GH57N_APU_like_1"/>
    <property type="match status" value="1"/>
</dbReference>
<dbReference type="Proteomes" id="UP000001052">
    <property type="component" value="Chromosome"/>
</dbReference>
<keyword evidence="2" id="KW-0119">Carbohydrate metabolism</keyword>
<dbReference type="InterPro" id="IPR021923">
    <property type="entry name" value="DUF3536"/>
</dbReference>
<dbReference type="RefSeq" id="WP_015750500.1">
    <property type="nucleotide sequence ID" value="NC_013223.1"/>
</dbReference>
<dbReference type="Pfam" id="PF03065">
    <property type="entry name" value="Glyco_hydro_57"/>
    <property type="match status" value="1"/>
</dbReference>
<dbReference type="EMBL" id="CP001734">
    <property type="protein sequence ID" value="ACV67340.1"/>
    <property type="molecule type" value="Genomic_DNA"/>
</dbReference>
<sequence>MSGSICIHGHFYQPPRENPWLEEVELQESAHPYHDWNDRVTDECYAPNTAARILDGKRRIIDLVNTYAHISFNFGATLLSWMERHRPEVYEAILEADRQSLQRFGGHGSALAQVYNHMIMPLANKRDKATQVYWGLRDFERRFDRTPEGMWLPETAADTDSLDVLAEMGIQFTILAPSQAKKVRLLDETSWEDVDGGRVDPKFPYRCHLPSGRSIVVFFYDGPISQDVAFGGLLHNGEEFAHRLLGAFDPKEENGQLVHIATDGETYGHHHRLGDMALAYCLHYIREYTDTEVTIYGAHLAQHPPQREAMIKEQSSWSCVHGVERWRGNCGCHSGLNPGWQQKWRKPLRQGLDWVRDSVAPVYAAEASRIFLDPWQARDAYIERLFDKDWDATAVFLEEQAGRILTQQERVQALKLLEMQRYAMLMYASCGWFFDEISGIETTQILMYADRVLQLAEETAGLDLENGFLEYLEQAPSNVLAYGHGAEVFRRLVAPAKLDLLRVGAHYAISSLFESDLEQIRIYCYSVQCEDFQRQEAGALKLGTGRARIVAEITGESASFGFAALHLGDHNVIAGIRQARESGDFEAMRKDLGAAFSRSDVPELVRSMDAHFEDRYTLWHLFKDPQQKVLDEIMRATLDEVGVNLRQIVDANYTLINFLRDMPRPLPKPLAVSAEYVLNEDLRWILEQDLPDLERFEELVQQMQRWEIPLARQDLRYRASWRIGALFERLREKPQDTVLLTDIERLIRLLRELGLQVDLWKAQNVYFSLTQDWLEAMRQRVQDGEPEAKSWVAVVERLGGLLEVCAA</sequence>
<dbReference type="SUPFAM" id="SSF88713">
    <property type="entry name" value="Glycoside hydrolase/deacetylase"/>
    <property type="match status" value="1"/>
</dbReference>
<protein>
    <submittedName>
        <fullName evidence="4">Glycoside hydrolase family 57</fullName>
    </submittedName>
</protein>
<dbReference type="Gene3D" id="3.20.110.20">
    <property type="match status" value="1"/>
</dbReference>
<proteinExistence type="inferred from homology"/>
<evidence type="ECO:0000313" key="5">
    <source>
        <dbReference type="Proteomes" id="UP000001052"/>
    </source>
</evidence>
<keyword evidence="4" id="KW-0378">Hydrolase</keyword>
<evidence type="ECO:0000259" key="3">
    <source>
        <dbReference type="Pfam" id="PF03065"/>
    </source>
</evidence>
<evidence type="ECO:0000256" key="2">
    <source>
        <dbReference type="ARBA" id="ARBA00023277"/>
    </source>
</evidence>